<gene>
    <name evidence="3" type="ORF">A2817_02305</name>
</gene>
<keyword evidence="2" id="KW-0812">Transmembrane</keyword>
<evidence type="ECO:0000313" key="4">
    <source>
        <dbReference type="Proteomes" id="UP000177594"/>
    </source>
</evidence>
<keyword evidence="2" id="KW-1133">Transmembrane helix</keyword>
<organism evidence="3 4">
    <name type="scientific">Candidatus Yanofskybacteria bacterium RIFCSPHIGHO2_01_FULL_39_8b</name>
    <dbReference type="NCBI Taxonomy" id="1802659"/>
    <lineage>
        <taxon>Bacteria</taxon>
        <taxon>Candidatus Yanofskyibacteriota</taxon>
    </lineage>
</organism>
<feature type="compositionally biased region" description="Low complexity" evidence="1">
    <location>
        <begin position="186"/>
        <end position="212"/>
    </location>
</feature>
<protein>
    <recommendedName>
        <fullName evidence="5">MAM domain-containing protein</fullName>
    </recommendedName>
</protein>
<dbReference type="SUPFAM" id="SSF49899">
    <property type="entry name" value="Concanavalin A-like lectins/glucanases"/>
    <property type="match status" value="1"/>
</dbReference>
<reference evidence="3 4" key="1">
    <citation type="journal article" date="2016" name="Nat. Commun.">
        <title>Thousands of microbial genomes shed light on interconnected biogeochemical processes in an aquifer system.</title>
        <authorList>
            <person name="Anantharaman K."/>
            <person name="Brown C.T."/>
            <person name="Hug L.A."/>
            <person name="Sharon I."/>
            <person name="Castelle C.J."/>
            <person name="Probst A.J."/>
            <person name="Thomas B.C."/>
            <person name="Singh A."/>
            <person name="Wilkins M.J."/>
            <person name="Karaoz U."/>
            <person name="Brodie E.L."/>
            <person name="Williams K.H."/>
            <person name="Hubbard S.S."/>
            <person name="Banfield J.F."/>
        </authorList>
    </citation>
    <scope>NUCLEOTIDE SEQUENCE [LARGE SCALE GENOMIC DNA]</scope>
</reference>
<feature type="region of interest" description="Disordered" evidence="1">
    <location>
        <begin position="186"/>
        <end position="219"/>
    </location>
</feature>
<keyword evidence="2" id="KW-0472">Membrane</keyword>
<name>A0A1F8EED8_9BACT</name>
<comment type="caution">
    <text evidence="3">The sequence shown here is derived from an EMBL/GenBank/DDBJ whole genome shotgun (WGS) entry which is preliminary data.</text>
</comment>
<accession>A0A1F8EED8</accession>
<proteinExistence type="predicted"/>
<dbReference type="Gene3D" id="2.60.120.260">
    <property type="entry name" value="Galactose-binding domain-like"/>
    <property type="match status" value="1"/>
</dbReference>
<evidence type="ECO:0008006" key="5">
    <source>
        <dbReference type="Google" id="ProtNLM"/>
    </source>
</evidence>
<dbReference type="AlphaFoldDB" id="A0A1F8EED8"/>
<dbReference type="EMBL" id="MGIZ01000033">
    <property type="protein sequence ID" value="OGM98709.1"/>
    <property type="molecule type" value="Genomic_DNA"/>
</dbReference>
<sequence>MKSRFLVFILIFALMSEFNVVFASSVIFSDGFEDGFLNWTDNDEKWATSGTSVPNGVKSGEKRAEVKGNTEPGDDVLLKNVSTIDKEGIIFQFWYRIKESLEDSDHVYVEWTPDGSNWNILRDFTSLAKSDVWELASYNLPAEADDNVNFAVRFRAHLGAASSDIFYLDDVALVGDNDNFTPIPSISLSSSPQVSSEPTPTALATPISTPTPMSSPRPSPILTPSPSFSFLLTPTPIPPPPSVLRTPTPTPKISKIQDSAISQTPTPVPSVSARTELQILLPADKFNQKLNKSSEESVASGSTEVTILPQKSDKIPKDANSFFASIFKFAAPKSFWFLGLMIAAIVISLAKLKKN</sequence>
<evidence type="ECO:0000313" key="3">
    <source>
        <dbReference type="EMBL" id="OGM98709.1"/>
    </source>
</evidence>
<feature type="transmembrane region" description="Helical" evidence="2">
    <location>
        <begin position="335"/>
        <end position="352"/>
    </location>
</feature>
<evidence type="ECO:0000256" key="2">
    <source>
        <dbReference type="SAM" id="Phobius"/>
    </source>
</evidence>
<evidence type="ECO:0000256" key="1">
    <source>
        <dbReference type="SAM" id="MobiDB-lite"/>
    </source>
</evidence>
<dbReference type="InterPro" id="IPR013320">
    <property type="entry name" value="ConA-like_dom_sf"/>
</dbReference>
<dbReference type="Proteomes" id="UP000177594">
    <property type="component" value="Unassembled WGS sequence"/>
</dbReference>